<gene>
    <name evidence="2" type="ORF">Athens101428_740</name>
</gene>
<proteinExistence type="predicted"/>
<comment type="caution">
    <text evidence="2">The sequence shown here is derived from an EMBL/GenBank/DDBJ whole genome shotgun (WGS) entry which is preliminary data.</text>
</comment>
<evidence type="ECO:0000259" key="1">
    <source>
        <dbReference type="Pfam" id="PF12728"/>
    </source>
</evidence>
<dbReference type="Gene3D" id="1.10.40.30">
    <property type="entry name" value="Fumarase/aspartase (C-terminal domain)"/>
    <property type="match status" value="1"/>
</dbReference>
<dbReference type="Proteomes" id="UP000316495">
    <property type="component" value="Unassembled WGS sequence"/>
</dbReference>
<dbReference type="InterPro" id="IPR010093">
    <property type="entry name" value="SinI_DNA-bd"/>
</dbReference>
<feature type="domain" description="Helix-turn-helix" evidence="1">
    <location>
        <begin position="5"/>
        <end position="52"/>
    </location>
</feature>
<sequence length="81" mass="9558">MKYKFLSVEEVASILKVTKMMIYRYIKTGKLTAYKVGKDYRINKEEFDKFIDSLEIKDELKSQLKKITAENYIGLAKKLVK</sequence>
<dbReference type="Pfam" id="PF12728">
    <property type="entry name" value="HTH_17"/>
    <property type="match status" value="1"/>
</dbReference>
<dbReference type="InterPro" id="IPR009061">
    <property type="entry name" value="DNA-bd_dom_put_sf"/>
</dbReference>
<dbReference type="InterPro" id="IPR041657">
    <property type="entry name" value="HTH_17"/>
</dbReference>
<name>A0A554LJR7_9BACT</name>
<dbReference type="SUPFAM" id="SSF46955">
    <property type="entry name" value="Putative DNA-binding domain"/>
    <property type="match status" value="1"/>
</dbReference>
<dbReference type="EMBL" id="VMGN01000053">
    <property type="protein sequence ID" value="TSC93113.1"/>
    <property type="molecule type" value="Genomic_DNA"/>
</dbReference>
<protein>
    <submittedName>
        <fullName evidence="2">DNA binding domain-containing protein</fullName>
    </submittedName>
</protein>
<evidence type="ECO:0000313" key="3">
    <source>
        <dbReference type="Proteomes" id="UP000316495"/>
    </source>
</evidence>
<dbReference type="GO" id="GO:0003677">
    <property type="term" value="F:DNA binding"/>
    <property type="evidence" value="ECO:0007669"/>
    <property type="project" value="InterPro"/>
</dbReference>
<dbReference type="NCBIfam" id="TIGR01764">
    <property type="entry name" value="excise"/>
    <property type="match status" value="1"/>
</dbReference>
<dbReference type="AlphaFoldDB" id="A0A554LJR7"/>
<evidence type="ECO:0000313" key="2">
    <source>
        <dbReference type="EMBL" id="TSC93113.1"/>
    </source>
</evidence>
<reference evidence="2 3" key="1">
    <citation type="submission" date="2017-07" db="EMBL/GenBank/DDBJ databases">
        <title>Mechanisms for carbon and nitrogen cycling indicate functional differentiation within the Candidate Phyla Radiation.</title>
        <authorList>
            <person name="Danczak R.E."/>
            <person name="Johnston M.D."/>
            <person name="Kenah C."/>
            <person name="Slattery M."/>
            <person name="Wrighton K.C."/>
            <person name="Wilkins M.J."/>
        </authorList>
    </citation>
    <scope>NUCLEOTIDE SEQUENCE [LARGE SCALE GENOMIC DNA]</scope>
    <source>
        <strain evidence="2">Athens1014_28</strain>
    </source>
</reference>
<accession>A0A554LJR7</accession>
<organism evidence="2 3">
    <name type="scientific">Candidatus Berkelbacteria bacterium Athens1014_28</name>
    <dbReference type="NCBI Taxonomy" id="2017145"/>
    <lineage>
        <taxon>Bacteria</taxon>
        <taxon>Candidatus Berkelbacteria</taxon>
    </lineage>
</organism>